<dbReference type="PANTHER" id="PTHR35011">
    <property type="entry name" value="2,3-DIKETO-L-GULONATE TRAP TRANSPORTER SMALL PERMEASE PROTEIN YIAM"/>
    <property type="match status" value="1"/>
</dbReference>
<feature type="transmembrane region" description="Helical" evidence="9">
    <location>
        <begin position="51"/>
        <end position="68"/>
    </location>
</feature>
<keyword evidence="2" id="KW-0813">Transport</keyword>
<dbReference type="KEGG" id="bco:Bcell_3397"/>
<keyword evidence="7 9" id="KW-0472">Membrane</keyword>
<evidence type="ECO:0000256" key="2">
    <source>
        <dbReference type="ARBA" id="ARBA00022448"/>
    </source>
</evidence>
<keyword evidence="5 9" id="KW-0812">Transmembrane</keyword>
<comment type="subcellular location">
    <subcellularLocation>
        <location evidence="1">Cell inner membrane</location>
        <topology evidence="1">Multi-pass membrane protein</topology>
    </subcellularLocation>
</comment>
<dbReference type="InterPro" id="IPR055348">
    <property type="entry name" value="DctQ"/>
</dbReference>
<evidence type="ECO:0000256" key="5">
    <source>
        <dbReference type="ARBA" id="ARBA00022692"/>
    </source>
</evidence>
<keyword evidence="6 9" id="KW-1133">Transmembrane helix</keyword>
<reference evidence="11" key="1">
    <citation type="submission" date="2010-12" db="EMBL/GenBank/DDBJ databases">
        <title>Complete sequence of Bacillus cellulosilyticus DSM 2522.</title>
        <authorList>
            <consortium name="US DOE Joint Genome Institute"/>
            <person name="Lucas S."/>
            <person name="Copeland A."/>
            <person name="Lapidus A."/>
            <person name="Cheng J.-F."/>
            <person name="Bruce D."/>
            <person name="Goodwin L."/>
            <person name="Pitluck S."/>
            <person name="Chertkov O."/>
            <person name="Detter J.C."/>
            <person name="Han C."/>
            <person name="Tapia R."/>
            <person name="Land M."/>
            <person name="Hauser L."/>
            <person name="Jeffries C."/>
            <person name="Kyrpides N."/>
            <person name="Ivanova N."/>
            <person name="Mikhailova N."/>
            <person name="Brumm P."/>
            <person name="Mead D."/>
            <person name="Woyke T."/>
        </authorList>
    </citation>
    <scope>NUCLEOTIDE SEQUENCE [LARGE SCALE GENOMIC DNA]</scope>
    <source>
        <strain evidence="11">DSM 2522</strain>
    </source>
</reference>
<evidence type="ECO:0000256" key="6">
    <source>
        <dbReference type="ARBA" id="ARBA00022989"/>
    </source>
</evidence>
<dbReference type="eggNOG" id="COG3090">
    <property type="taxonomic scope" value="Bacteria"/>
</dbReference>
<evidence type="ECO:0000256" key="3">
    <source>
        <dbReference type="ARBA" id="ARBA00022475"/>
    </source>
</evidence>
<dbReference type="InterPro" id="IPR007387">
    <property type="entry name" value="TRAP_DctQ"/>
</dbReference>
<evidence type="ECO:0000259" key="10">
    <source>
        <dbReference type="Pfam" id="PF04290"/>
    </source>
</evidence>
<dbReference type="Proteomes" id="UP000001401">
    <property type="component" value="Chromosome"/>
</dbReference>
<keyword evidence="12" id="KW-1185">Reference proteome</keyword>
<keyword evidence="4" id="KW-0997">Cell inner membrane</keyword>
<feature type="transmembrane region" description="Helical" evidence="9">
    <location>
        <begin position="21"/>
        <end position="39"/>
    </location>
</feature>
<accession>E6U2C6</accession>
<dbReference type="Pfam" id="PF04290">
    <property type="entry name" value="DctQ"/>
    <property type="match status" value="1"/>
</dbReference>
<evidence type="ECO:0000256" key="8">
    <source>
        <dbReference type="ARBA" id="ARBA00038436"/>
    </source>
</evidence>
<sequence>MNVIKWFDNLLIKFEKLVLSWAIIIIAVMTFGNVIYRQITDRSWGFAQEVSEIAIIMATFFGISYAARYGRHISMSAFFDMAPKRVKKFLSIFNPLVTALILFTLCYFAYEYMMHPLNQVRTTSAMEIPYWIMLMPIVIGFFLGGIQFLRNMWVNITNEEVYLAQEKKDYDEQ</sequence>
<evidence type="ECO:0000256" key="4">
    <source>
        <dbReference type="ARBA" id="ARBA00022519"/>
    </source>
</evidence>
<dbReference type="STRING" id="649639.Bcell_3397"/>
<protein>
    <submittedName>
        <fullName evidence="11">Tripartite ATP-independent periplasmic transporter DctQ component</fullName>
    </submittedName>
</protein>
<proteinExistence type="inferred from homology"/>
<dbReference type="GO" id="GO:0005886">
    <property type="term" value="C:plasma membrane"/>
    <property type="evidence" value="ECO:0007669"/>
    <property type="project" value="UniProtKB-SubCell"/>
</dbReference>
<dbReference type="AlphaFoldDB" id="E6U2C6"/>
<dbReference type="HOGENOM" id="CLU_086356_3_7_9"/>
<comment type="similarity">
    <text evidence="8">Belongs to the TRAP transporter small permease family.</text>
</comment>
<gene>
    <name evidence="11" type="ordered locus">Bcell_3397</name>
</gene>
<dbReference type="EMBL" id="CP002394">
    <property type="protein sequence ID" value="ADU31639.1"/>
    <property type="molecule type" value="Genomic_DNA"/>
</dbReference>
<keyword evidence="3" id="KW-1003">Cell membrane</keyword>
<evidence type="ECO:0000313" key="12">
    <source>
        <dbReference type="Proteomes" id="UP000001401"/>
    </source>
</evidence>
<evidence type="ECO:0000256" key="1">
    <source>
        <dbReference type="ARBA" id="ARBA00004429"/>
    </source>
</evidence>
<organism evidence="11 12">
    <name type="scientific">Evansella cellulosilytica (strain ATCC 21833 / DSM 2522 / FERM P-1141 / JCM 9156 / N-4)</name>
    <name type="common">Bacillus cellulosilyticus</name>
    <dbReference type="NCBI Taxonomy" id="649639"/>
    <lineage>
        <taxon>Bacteria</taxon>
        <taxon>Bacillati</taxon>
        <taxon>Bacillota</taxon>
        <taxon>Bacilli</taxon>
        <taxon>Bacillales</taxon>
        <taxon>Bacillaceae</taxon>
        <taxon>Evansella</taxon>
    </lineage>
</organism>
<evidence type="ECO:0000313" key="11">
    <source>
        <dbReference type="EMBL" id="ADU31639.1"/>
    </source>
</evidence>
<feature type="transmembrane region" description="Helical" evidence="9">
    <location>
        <begin position="89"/>
        <end position="110"/>
    </location>
</feature>
<evidence type="ECO:0000256" key="7">
    <source>
        <dbReference type="ARBA" id="ARBA00023136"/>
    </source>
</evidence>
<name>E6U2C6_EVAC2</name>
<evidence type="ECO:0000256" key="9">
    <source>
        <dbReference type="SAM" id="Phobius"/>
    </source>
</evidence>
<feature type="transmembrane region" description="Helical" evidence="9">
    <location>
        <begin position="130"/>
        <end position="149"/>
    </location>
</feature>
<feature type="domain" description="Tripartite ATP-independent periplasmic transporters DctQ component" evidence="10">
    <location>
        <begin position="26"/>
        <end position="156"/>
    </location>
</feature>